<dbReference type="RefSeq" id="WP_085879534.1">
    <property type="nucleotide sequence ID" value="NZ_FWFZ01000013.1"/>
</dbReference>
<proteinExistence type="predicted"/>
<evidence type="ECO:0000313" key="2">
    <source>
        <dbReference type="Proteomes" id="UP000193900"/>
    </source>
</evidence>
<dbReference type="Proteomes" id="UP000193900">
    <property type="component" value="Unassembled WGS sequence"/>
</dbReference>
<accession>A0A1Y5TF05</accession>
<dbReference type="AlphaFoldDB" id="A0A1Y5TF05"/>
<gene>
    <name evidence="1" type="ORF">ROA7023_02710</name>
</gene>
<organism evidence="1 2">
    <name type="scientific">Roseisalinus antarcticus</name>
    <dbReference type="NCBI Taxonomy" id="254357"/>
    <lineage>
        <taxon>Bacteria</taxon>
        <taxon>Pseudomonadati</taxon>
        <taxon>Pseudomonadota</taxon>
        <taxon>Alphaproteobacteria</taxon>
        <taxon>Rhodobacterales</taxon>
        <taxon>Roseobacteraceae</taxon>
        <taxon>Roseisalinus</taxon>
    </lineage>
</organism>
<sequence>MTYEDVEPLRARYRPAKIKVVFVGESAPAGGAFFYKQTGQVHGQFRQALAPHIGDSPSFVEAFKQAGFYVDDLVLEPVNWLSRSERQAIHDASIASLTKRLRDYDAPLVVAFMKGIAAPVKAAIAASGTPCQFAVVPFPGNGRQGEFRSAMTAIMPRLLNL</sequence>
<evidence type="ECO:0000313" key="1">
    <source>
        <dbReference type="EMBL" id="SLN58806.1"/>
    </source>
</evidence>
<evidence type="ECO:0008006" key="3">
    <source>
        <dbReference type="Google" id="ProtNLM"/>
    </source>
</evidence>
<name>A0A1Y5TF05_9RHOB</name>
<keyword evidence="2" id="KW-1185">Reference proteome</keyword>
<dbReference type="EMBL" id="FWFZ01000013">
    <property type="protein sequence ID" value="SLN58806.1"/>
    <property type="molecule type" value="Genomic_DNA"/>
</dbReference>
<reference evidence="1 2" key="1">
    <citation type="submission" date="2017-03" db="EMBL/GenBank/DDBJ databases">
        <authorList>
            <person name="Afonso C.L."/>
            <person name="Miller P.J."/>
            <person name="Scott M.A."/>
            <person name="Spackman E."/>
            <person name="Goraichik I."/>
            <person name="Dimitrov K.M."/>
            <person name="Suarez D.L."/>
            <person name="Swayne D.E."/>
        </authorList>
    </citation>
    <scope>NUCLEOTIDE SEQUENCE [LARGE SCALE GENOMIC DNA]</scope>
    <source>
        <strain evidence="1 2">CECT 7023</strain>
    </source>
</reference>
<dbReference type="OrthoDB" id="3035372at2"/>
<protein>
    <recommendedName>
        <fullName evidence="3">Uracil DNA glycosylase superfamily protein</fullName>
    </recommendedName>
</protein>